<name>W1NTG1_AMBTC</name>
<dbReference type="EMBL" id="KI394815">
    <property type="protein sequence ID" value="ERN00742.1"/>
    <property type="molecule type" value="Genomic_DNA"/>
</dbReference>
<dbReference type="eggNOG" id="KOG1052">
    <property type="taxonomic scope" value="Eukaryota"/>
</dbReference>
<proteinExistence type="predicted"/>
<sequence length="95" mass="10633">MGMMEKEYVWIITDSLSSLLDSMNSSAISSMQGVIGVRTSFFSETSETSYFSSRFRRQFLSEYPEEGRGRPSIHGLRAYDAAKLLAQSMQKSTAA</sequence>
<dbReference type="AlphaFoldDB" id="W1NTG1"/>
<keyword evidence="7" id="KW-1185">Reference proteome</keyword>
<dbReference type="SUPFAM" id="SSF53822">
    <property type="entry name" value="Periplasmic binding protein-like I"/>
    <property type="match status" value="1"/>
</dbReference>
<reference evidence="7" key="1">
    <citation type="journal article" date="2013" name="Science">
        <title>The Amborella genome and the evolution of flowering plants.</title>
        <authorList>
            <consortium name="Amborella Genome Project"/>
        </authorList>
    </citation>
    <scope>NUCLEOTIDE SEQUENCE [LARGE SCALE GENOMIC DNA]</scope>
</reference>
<dbReference type="Gramene" id="ERN00742">
    <property type="protein sequence ID" value="ERN00742"/>
    <property type="gene ID" value="AMTR_s00106p00119040"/>
</dbReference>
<dbReference type="PANTHER" id="PTHR34836">
    <property type="entry name" value="OS06G0188250 PROTEIN"/>
    <property type="match status" value="1"/>
</dbReference>
<dbReference type="PANTHER" id="PTHR34836:SF1">
    <property type="entry name" value="OS09G0428600 PROTEIN"/>
    <property type="match status" value="1"/>
</dbReference>
<evidence type="ECO:0000256" key="3">
    <source>
        <dbReference type="ARBA" id="ARBA00022989"/>
    </source>
</evidence>
<dbReference type="InterPro" id="IPR001828">
    <property type="entry name" value="ANF_lig-bd_rcpt"/>
</dbReference>
<protein>
    <recommendedName>
        <fullName evidence="5">Receptor ligand binding region domain-containing protein</fullName>
    </recommendedName>
</protein>
<dbReference type="HOGENOM" id="CLU_2375650_0_0_1"/>
<keyword evidence="2" id="KW-0812">Transmembrane</keyword>
<dbReference type="InterPro" id="IPR028082">
    <property type="entry name" value="Peripla_BP_I"/>
</dbReference>
<evidence type="ECO:0000313" key="7">
    <source>
        <dbReference type="Proteomes" id="UP000017836"/>
    </source>
</evidence>
<evidence type="ECO:0000256" key="1">
    <source>
        <dbReference type="ARBA" id="ARBA00004370"/>
    </source>
</evidence>
<feature type="domain" description="Receptor ligand binding region" evidence="5">
    <location>
        <begin position="1"/>
        <end position="92"/>
    </location>
</feature>
<evidence type="ECO:0000313" key="6">
    <source>
        <dbReference type="EMBL" id="ERN00742.1"/>
    </source>
</evidence>
<organism evidence="6 7">
    <name type="scientific">Amborella trichopoda</name>
    <dbReference type="NCBI Taxonomy" id="13333"/>
    <lineage>
        <taxon>Eukaryota</taxon>
        <taxon>Viridiplantae</taxon>
        <taxon>Streptophyta</taxon>
        <taxon>Embryophyta</taxon>
        <taxon>Tracheophyta</taxon>
        <taxon>Spermatophyta</taxon>
        <taxon>Magnoliopsida</taxon>
        <taxon>Amborellales</taxon>
        <taxon>Amborellaceae</taxon>
        <taxon>Amborella</taxon>
    </lineage>
</organism>
<evidence type="ECO:0000259" key="5">
    <source>
        <dbReference type="Pfam" id="PF01094"/>
    </source>
</evidence>
<accession>W1NTG1</accession>
<comment type="subcellular location">
    <subcellularLocation>
        <location evidence="1">Membrane</location>
    </subcellularLocation>
</comment>
<dbReference type="GO" id="GO:0016020">
    <property type="term" value="C:membrane"/>
    <property type="evidence" value="ECO:0007669"/>
    <property type="project" value="UniProtKB-SubCell"/>
</dbReference>
<dbReference type="InterPro" id="IPR015683">
    <property type="entry name" value="Ionotropic_Glu_rcpt"/>
</dbReference>
<dbReference type="Proteomes" id="UP000017836">
    <property type="component" value="Unassembled WGS sequence"/>
</dbReference>
<keyword evidence="3" id="KW-1133">Transmembrane helix</keyword>
<dbReference type="Gene3D" id="3.40.50.2300">
    <property type="match status" value="1"/>
</dbReference>
<evidence type="ECO:0000256" key="4">
    <source>
        <dbReference type="ARBA" id="ARBA00023136"/>
    </source>
</evidence>
<keyword evidence="4" id="KW-0472">Membrane</keyword>
<evidence type="ECO:0000256" key="2">
    <source>
        <dbReference type="ARBA" id="ARBA00022692"/>
    </source>
</evidence>
<dbReference type="Pfam" id="PF01094">
    <property type="entry name" value="ANF_receptor"/>
    <property type="match status" value="1"/>
</dbReference>
<gene>
    <name evidence="6" type="ORF">AMTR_s00106p00119040</name>
</gene>